<protein>
    <submittedName>
        <fullName evidence="7">Aldehyde dehydrogenase family protein</fullName>
    </submittedName>
</protein>
<organism evidence="7 8">
    <name type="scientific">Streptomyces armeniacus</name>
    <dbReference type="NCBI Taxonomy" id="83291"/>
    <lineage>
        <taxon>Bacteria</taxon>
        <taxon>Bacillati</taxon>
        <taxon>Actinomycetota</taxon>
        <taxon>Actinomycetes</taxon>
        <taxon>Kitasatosporales</taxon>
        <taxon>Streptomycetaceae</taxon>
        <taxon>Streptomyces</taxon>
    </lineage>
</organism>
<dbReference type="GO" id="GO:0008911">
    <property type="term" value="F:lactaldehyde dehydrogenase (NAD+) activity"/>
    <property type="evidence" value="ECO:0007669"/>
    <property type="project" value="TreeGrafter"/>
</dbReference>
<accession>A0A345XLD5</accession>
<dbReference type="PANTHER" id="PTHR42991:SF1">
    <property type="entry name" value="ALDEHYDE DEHYDROGENASE"/>
    <property type="match status" value="1"/>
</dbReference>
<dbReference type="PANTHER" id="PTHR42991">
    <property type="entry name" value="ALDEHYDE DEHYDROGENASE"/>
    <property type="match status" value="1"/>
</dbReference>
<evidence type="ECO:0000256" key="3">
    <source>
        <dbReference type="ARBA" id="ARBA00023002"/>
    </source>
</evidence>
<keyword evidence="8" id="KW-1185">Reference proteome</keyword>
<dbReference type="InterPro" id="IPR051020">
    <property type="entry name" value="ALDH-related_metabolic_enz"/>
</dbReference>
<dbReference type="Pfam" id="PF00171">
    <property type="entry name" value="Aldedh"/>
    <property type="match status" value="1"/>
</dbReference>
<dbReference type="SUPFAM" id="SSF53720">
    <property type="entry name" value="ALDH-like"/>
    <property type="match status" value="1"/>
</dbReference>
<dbReference type="PROSITE" id="PS00687">
    <property type="entry name" value="ALDEHYDE_DEHYDR_GLU"/>
    <property type="match status" value="1"/>
</dbReference>
<dbReference type="InterPro" id="IPR016163">
    <property type="entry name" value="Ald_DH_C"/>
</dbReference>
<evidence type="ECO:0000256" key="2">
    <source>
        <dbReference type="ARBA" id="ARBA00022857"/>
    </source>
</evidence>
<comment type="similarity">
    <text evidence="1 5">Belongs to the aldehyde dehydrogenase family.</text>
</comment>
<dbReference type="InterPro" id="IPR016161">
    <property type="entry name" value="Ald_DH/histidinol_DH"/>
</dbReference>
<gene>
    <name evidence="7" type="ORF">DVA86_07080</name>
</gene>
<dbReference type="Gene3D" id="3.40.605.10">
    <property type="entry name" value="Aldehyde Dehydrogenase, Chain A, domain 1"/>
    <property type="match status" value="1"/>
</dbReference>
<reference evidence="7 8" key="1">
    <citation type="submission" date="2018-07" db="EMBL/GenBank/DDBJ databases">
        <title>Draft genome of the type strain Streptomyces armeniacus ATCC 15676.</title>
        <authorList>
            <person name="Labana P."/>
            <person name="Gosse J.T."/>
            <person name="Boddy C.N."/>
        </authorList>
    </citation>
    <scope>NUCLEOTIDE SEQUENCE [LARGE SCALE GENOMIC DNA]</scope>
    <source>
        <strain evidence="7 8">ATCC 15676</strain>
    </source>
</reference>
<keyword evidence="3 5" id="KW-0560">Oxidoreductase</keyword>
<dbReference type="FunFam" id="3.40.309.10:FF:000022">
    <property type="entry name" value="NADP-dependent glyceraldehyde-3-phosphate dehydrogenase"/>
    <property type="match status" value="1"/>
</dbReference>
<dbReference type="InterPro" id="IPR016162">
    <property type="entry name" value="Ald_DH_N"/>
</dbReference>
<evidence type="ECO:0000256" key="5">
    <source>
        <dbReference type="RuleBase" id="RU003345"/>
    </source>
</evidence>
<dbReference type="KEGG" id="sarm:DVA86_07080"/>
<evidence type="ECO:0000256" key="1">
    <source>
        <dbReference type="ARBA" id="ARBA00009986"/>
    </source>
</evidence>
<dbReference type="EMBL" id="CP031320">
    <property type="protein sequence ID" value="AXK32451.1"/>
    <property type="molecule type" value="Genomic_DNA"/>
</dbReference>
<dbReference type="Proteomes" id="UP000254425">
    <property type="component" value="Chromosome"/>
</dbReference>
<evidence type="ECO:0000256" key="4">
    <source>
        <dbReference type="PROSITE-ProRule" id="PRU10007"/>
    </source>
</evidence>
<keyword evidence="2" id="KW-0521">NADP</keyword>
<evidence type="ECO:0000259" key="6">
    <source>
        <dbReference type="Pfam" id="PF00171"/>
    </source>
</evidence>
<dbReference type="InterPro" id="IPR015590">
    <property type="entry name" value="Aldehyde_DH_dom"/>
</dbReference>
<evidence type="ECO:0000313" key="8">
    <source>
        <dbReference type="Proteomes" id="UP000254425"/>
    </source>
</evidence>
<evidence type="ECO:0000313" key="7">
    <source>
        <dbReference type="EMBL" id="AXK32451.1"/>
    </source>
</evidence>
<feature type="active site" evidence="4">
    <location>
        <position position="260"/>
    </location>
</feature>
<name>A0A345XLD5_9ACTN</name>
<dbReference type="RefSeq" id="WP_208876664.1">
    <property type="nucleotide sequence ID" value="NZ_CP031320.1"/>
</dbReference>
<dbReference type="AlphaFoldDB" id="A0A345XLD5"/>
<dbReference type="PROSITE" id="PS00070">
    <property type="entry name" value="ALDEHYDE_DEHYDR_CYS"/>
    <property type="match status" value="1"/>
</dbReference>
<feature type="domain" description="Aldehyde dehydrogenase" evidence="6">
    <location>
        <begin position="21"/>
        <end position="479"/>
    </location>
</feature>
<dbReference type="InterPro" id="IPR016160">
    <property type="entry name" value="Ald_DH_CS_CYS"/>
</dbReference>
<proteinExistence type="inferred from homology"/>
<sequence>MTKTGETRTATASRYRVAGRWQEVDDARTLPVVSPVDGSVTGSVREFTHAEIDEVFASAGAAQRAWAARPLTERADLLHRFADRLAESAGEIGDVLMMEIAKPAKDARDEVVRSADYLRHTAEDAKRIIGESQFSDSFPGQARNKLAVAHRVPLGTVLAIPPFNYPVNLAVSKIAPALATGNAVVLKPPSQGALSALMMCELAYDAGVPPEVLQVVTGRGSRIGDYLVRHSGVGLISFTGSSETGADLARKAGMVPLLLELGGKDPAIVLDDADLDDAAADIVAGAFSYSGQRCTAVKRVLVIDSVADELVAKITERTAKLTVGDPRDNAQITPLVDADAAAGAERLVHDAVAGGAVLALGGTRTGRLVRPTVVDHVTEDMELAWVEPFAPVLPVLRVGSAAEAVRLGNRSEYGLQAAVFTRDIDAAIQIAARLDVGTVQVNGRTARGPDHFPFVGTKASGMGTQGVKPSIEAMTRVKSLVVNLSGKDLDGTAASSRP</sequence>
<dbReference type="InterPro" id="IPR029510">
    <property type="entry name" value="Ald_DH_CS_GLU"/>
</dbReference>
<dbReference type="Gene3D" id="3.40.309.10">
    <property type="entry name" value="Aldehyde Dehydrogenase, Chain A, domain 2"/>
    <property type="match status" value="1"/>
</dbReference>